<accession>A0ABQ5URK6</accession>
<dbReference type="EMBL" id="BSNI01000002">
    <property type="protein sequence ID" value="GLQ16955.1"/>
    <property type="molecule type" value="Genomic_DNA"/>
</dbReference>
<dbReference type="CDD" id="cd00757">
    <property type="entry name" value="ThiF_MoeB_HesA_family"/>
    <property type="match status" value="1"/>
</dbReference>
<dbReference type="Gene3D" id="3.40.50.720">
    <property type="entry name" value="NAD(P)-binding Rossmann-like Domain"/>
    <property type="match status" value="1"/>
</dbReference>
<dbReference type="NCBIfam" id="NF004281">
    <property type="entry name" value="PRK05690.1"/>
    <property type="match status" value="1"/>
</dbReference>
<reference evidence="2" key="2">
    <citation type="submission" date="2023-01" db="EMBL/GenBank/DDBJ databases">
        <title>Draft genome sequence of Maritalea porphyrae strain NBRC 107169.</title>
        <authorList>
            <person name="Sun Q."/>
            <person name="Mori K."/>
        </authorList>
    </citation>
    <scope>NUCLEOTIDE SEQUENCE</scope>
    <source>
        <strain evidence="2">NBRC 107169</strain>
    </source>
</reference>
<evidence type="ECO:0000313" key="2">
    <source>
        <dbReference type="EMBL" id="GLQ16955.1"/>
    </source>
</evidence>
<gene>
    <name evidence="2" type="ORF">GCM10007879_12040</name>
</gene>
<sequence length="243" mass="26262">MLTADEIKRYQRHIVLKNVGGPGQQKLKAAKVLIIGAGGLGSPVIAYLVAAGVGTIGVVDDDIVSLSNLQRQMVHRTRDEGVAKVESARRFANDLNDHVDFQAINARLDETNGAEIIAPYDFVVDGSDNFDTRALVATLCEKAQKPLVAGAVSLFDGNLTVFAPHQNDNPRFADLYPQRPSPDQLPSCEEAGILGPITAVIGGLQAMEAVKLITGVGEPLIGRLLTYDGRDARFREMKYRRKA</sequence>
<keyword evidence="3" id="KW-1185">Reference proteome</keyword>
<dbReference type="RefSeq" id="WP_284362762.1">
    <property type="nucleotide sequence ID" value="NZ_BSNI01000002.1"/>
</dbReference>
<feature type="domain" description="THIF-type NAD/FAD binding fold" evidence="1">
    <location>
        <begin position="10"/>
        <end position="240"/>
    </location>
</feature>
<evidence type="ECO:0000313" key="3">
    <source>
        <dbReference type="Proteomes" id="UP001161405"/>
    </source>
</evidence>
<dbReference type="InterPro" id="IPR035985">
    <property type="entry name" value="Ubiquitin-activating_enz"/>
</dbReference>
<comment type="caution">
    <text evidence="2">The sequence shown here is derived from an EMBL/GenBank/DDBJ whole genome shotgun (WGS) entry which is preliminary data.</text>
</comment>
<dbReference type="Pfam" id="PF00899">
    <property type="entry name" value="ThiF"/>
    <property type="match status" value="1"/>
</dbReference>
<dbReference type="PANTHER" id="PTHR10953:SF102">
    <property type="entry name" value="ADENYLYLTRANSFERASE AND SULFURTRANSFERASE MOCS3"/>
    <property type="match status" value="1"/>
</dbReference>
<reference evidence="2" key="1">
    <citation type="journal article" date="2014" name="Int. J. Syst. Evol. Microbiol.">
        <title>Complete genome of a new Firmicutes species belonging to the dominant human colonic microbiota ('Ruminococcus bicirculans') reveals two chromosomes and a selective capacity to utilize plant glucans.</title>
        <authorList>
            <consortium name="NISC Comparative Sequencing Program"/>
            <person name="Wegmann U."/>
            <person name="Louis P."/>
            <person name="Goesmann A."/>
            <person name="Henrissat B."/>
            <person name="Duncan S.H."/>
            <person name="Flint H.J."/>
        </authorList>
    </citation>
    <scope>NUCLEOTIDE SEQUENCE</scope>
    <source>
        <strain evidence="2">NBRC 107169</strain>
    </source>
</reference>
<dbReference type="InterPro" id="IPR000594">
    <property type="entry name" value="ThiF_NAD_FAD-bd"/>
</dbReference>
<evidence type="ECO:0000259" key="1">
    <source>
        <dbReference type="Pfam" id="PF00899"/>
    </source>
</evidence>
<proteinExistence type="predicted"/>
<protein>
    <submittedName>
        <fullName evidence="2">Thiamine biosynthesis protein ThiF</fullName>
    </submittedName>
</protein>
<organism evidence="2 3">
    <name type="scientific">Maritalea porphyrae</name>
    <dbReference type="NCBI Taxonomy" id="880732"/>
    <lineage>
        <taxon>Bacteria</taxon>
        <taxon>Pseudomonadati</taxon>
        <taxon>Pseudomonadota</taxon>
        <taxon>Alphaproteobacteria</taxon>
        <taxon>Hyphomicrobiales</taxon>
        <taxon>Devosiaceae</taxon>
        <taxon>Maritalea</taxon>
    </lineage>
</organism>
<dbReference type="InterPro" id="IPR045886">
    <property type="entry name" value="ThiF/MoeB/HesA"/>
</dbReference>
<dbReference type="Proteomes" id="UP001161405">
    <property type="component" value="Unassembled WGS sequence"/>
</dbReference>
<name>A0ABQ5URK6_9HYPH</name>
<dbReference type="SUPFAM" id="SSF69572">
    <property type="entry name" value="Activating enzymes of the ubiquitin-like proteins"/>
    <property type="match status" value="1"/>
</dbReference>
<dbReference type="PANTHER" id="PTHR10953">
    <property type="entry name" value="UBIQUITIN-ACTIVATING ENZYME E1"/>
    <property type="match status" value="1"/>
</dbReference>